<feature type="non-terminal residue" evidence="4">
    <location>
        <position position="582"/>
    </location>
</feature>
<organism evidence="4 5">
    <name type="scientific">Hymenolepis diminuta</name>
    <name type="common">Rat tapeworm</name>
    <dbReference type="NCBI Taxonomy" id="6216"/>
    <lineage>
        <taxon>Eukaryota</taxon>
        <taxon>Metazoa</taxon>
        <taxon>Spiralia</taxon>
        <taxon>Lophotrochozoa</taxon>
        <taxon>Platyhelminthes</taxon>
        <taxon>Cestoda</taxon>
        <taxon>Eucestoda</taxon>
        <taxon>Cyclophyllidea</taxon>
        <taxon>Hymenolepididae</taxon>
        <taxon>Hymenolepis</taxon>
    </lineage>
</organism>
<dbReference type="Gene3D" id="1.25.40.420">
    <property type="match status" value="1"/>
</dbReference>
<gene>
    <name evidence="4" type="ORF">WMSIL1_LOCUS463</name>
</gene>
<dbReference type="EMBL" id="CABIJS010000011">
    <property type="protein sequence ID" value="VUZ39229.1"/>
    <property type="molecule type" value="Genomic_DNA"/>
</dbReference>
<keyword evidence="2" id="KW-0677">Repeat</keyword>
<sequence length="582" mass="66388">MNELEFTDEIIGYLPCESLIHIRDQGDLLDLRIVTQEGIVLRAHRLVLLTRFPVLLNKLRGEGSITLELKRFSRDIVEAIINYAYSGRLLITSENVLRLFLMGHNLGSQRIISWCIEYLKTRLSLDNILGVWSVANSTENEELIGLCLPTVTTNFTELYQRRDFLAKTTSGSLKLLLNRILQTEDLKLQATSKWLNSGFQEGDLSDRVRDFKTVISSINLTHVTRATLIQIWQSNTAIGSIQQCRSYIVPTWIRAQFAVHGPDFGGLLEAQNQRTRNRIFIYGWEKSTKSWMISSIPQLQPEMSISIRVPFSGESVICGGKILIELFFLFAKILDKIFVFGGYNTKDSLMTIDLSSGETFELPVFLQPRNDYSIAVKDEFIFIFGGYYDGKCLQVCEKFDILNNTISKLTDMLYLRYGSSALNIPGIGIIVVGGCDRIGSIFPTLRSIEMLIEDESEENGVKWIEFSPMLKERHRPGVALFQGSIIVAGGDTNFTIEYYPLTAEDQEVSQWTFISGIDEHNLKRISLVTFDNRLLLSSNDSEGNIYEFSQNQENRSLRSYKWEKIFKIDNFLAHKLITSEQI</sequence>
<dbReference type="InterPro" id="IPR011705">
    <property type="entry name" value="BACK"/>
</dbReference>
<dbReference type="SMART" id="SM00225">
    <property type="entry name" value="BTB"/>
    <property type="match status" value="1"/>
</dbReference>
<dbReference type="PANTHER" id="PTHR24412">
    <property type="entry name" value="KELCH PROTEIN"/>
    <property type="match status" value="1"/>
</dbReference>
<evidence type="ECO:0000313" key="4">
    <source>
        <dbReference type="EMBL" id="VUZ39229.1"/>
    </source>
</evidence>
<dbReference type="InterPro" id="IPR015915">
    <property type="entry name" value="Kelch-typ_b-propeller"/>
</dbReference>
<dbReference type="SUPFAM" id="SSF117281">
    <property type="entry name" value="Kelch motif"/>
    <property type="match status" value="1"/>
</dbReference>
<dbReference type="Pfam" id="PF07707">
    <property type="entry name" value="BACK"/>
    <property type="match status" value="1"/>
</dbReference>
<dbReference type="SMART" id="SM00612">
    <property type="entry name" value="Kelch"/>
    <property type="match status" value="2"/>
</dbReference>
<keyword evidence="5" id="KW-1185">Reference proteome</keyword>
<dbReference type="InterPro" id="IPR006652">
    <property type="entry name" value="Kelch_1"/>
</dbReference>
<evidence type="ECO:0000313" key="5">
    <source>
        <dbReference type="Proteomes" id="UP000321570"/>
    </source>
</evidence>
<dbReference type="InterPro" id="IPR011333">
    <property type="entry name" value="SKP1/BTB/POZ_sf"/>
</dbReference>
<dbReference type="Proteomes" id="UP000321570">
    <property type="component" value="Unassembled WGS sequence"/>
</dbReference>
<proteinExistence type="predicted"/>
<dbReference type="PANTHER" id="PTHR24412:SF489">
    <property type="entry name" value="RING FINGER DOMAIN AND KELCH REPEAT-CONTAINING PROTEIN DDB_G0271372"/>
    <property type="match status" value="1"/>
</dbReference>
<protein>
    <recommendedName>
        <fullName evidence="3">BTB domain-containing protein</fullName>
    </recommendedName>
</protein>
<dbReference type="AlphaFoldDB" id="A0A564XWU0"/>
<dbReference type="Gene3D" id="3.30.710.10">
    <property type="entry name" value="Potassium Channel Kv1.1, Chain A"/>
    <property type="match status" value="1"/>
</dbReference>
<reference evidence="4 5" key="1">
    <citation type="submission" date="2019-07" db="EMBL/GenBank/DDBJ databases">
        <authorList>
            <person name="Jastrzebski P J."/>
            <person name="Paukszto L."/>
            <person name="Jastrzebski P J."/>
        </authorList>
    </citation>
    <scope>NUCLEOTIDE SEQUENCE [LARGE SCALE GENOMIC DNA]</scope>
    <source>
        <strain evidence="4 5">WMS-il1</strain>
    </source>
</reference>
<evidence type="ECO:0000256" key="1">
    <source>
        <dbReference type="ARBA" id="ARBA00022441"/>
    </source>
</evidence>
<dbReference type="PROSITE" id="PS50097">
    <property type="entry name" value="BTB"/>
    <property type="match status" value="1"/>
</dbReference>
<dbReference type="InterPro" id="IPR000210">
    <property type="entry name" value="BTB/POZ_dom"/>
</dbReference>
<dbReference type="SUPFAM" id="SSF54695">
    <property type="entry name" value="POZ domain"/>
    <property type="match status" value="1"/>
</dbReference>
<feature type="domain" description="BTB" evidence="3">
    <location>
        <begin position="29"/>
        <end position="93"/>
    </location>
</feature>
<dbReference type="Gene3D" id="2.120.10.80">
    <property type="entry name" value="Kelch-type beta propeller"/>
    <property type="match status" value="1"/>
</dbReference>
<keyword evidence="1" id="KW-0880">Kelch repeat</keyword>
<dbReference type="Pfam" id="PF00651">
    <property type="entry name" value="BTB"/>
    <property type="match status" value="1"/>
</dbReference>
<evidence type="ECO:0000259" key="3">
    <source>
        <dbReference type="PROSITE" id="PS50097"/>
    </source>
</evidence>
<evidence type="ECO:0000256" key="2">
    <source>
        <dbReference type="ARBA" id="ARBA00022737"/>
    </source>
</evidence>
<accession>A0A564XWU0</accession>
<name>A0A564XWU0_HYMDI</name>